<sequence length="95" mass="10890">MEQLITIELFGKQYTFKAETQVEKAKEVAEMLVKEVEKAESQQKGSPSRFNPLGIMILTAMNIAGDNIDIKENYLDFKRKVFDKSSILLSKLENF</sequence>
<dbReference type="Pfam" id="PF05164">
    <property type="entry name" value="ZapA"/>
    <property type="match status" value="1"/>
</dbReference>
<name>E1YDD1_9BACT</name>
<dbReference type="AlphaFoldDB" id="E1YDD1"/>
<dbReference type="InterPro" id="IPR007838">
    <property type="entry name" value="Cell_div_ZapA-like"/>
</dbReference>
<dbReference type="EMBL" id="FR695868">
    <property type="protein sequence ID" value="CBX28575.1"/>
    <property type="molecule type" value="Genomic_DNA"/>
</dbReference>
<gene>
    <name evidence="1" type="ORF">N47_G38990</name>
</gene>
<protein>
    <recommendedName>
        <fullName evidence="2">Cell division protein ZapA</fullName>
    </recommendedName>
</protein>
<proteinExistence type="predicted"/>
<dbReference type="InterPro" id="IPR036192">
    <property type="entry name" value="Cell_div_ZapA-like_sf"/>
</dbReference>
<evidence type="ECO:0008006" key="2">
    <source>
        <dbReference type="Google" id="ProtNLM"/>
    </source>
</evidence>
<evidence type="ECO:0000313" key="1">
    <source>
        <dbReference type="EMBL" id="CBX28575.1"/>
    </source>
</evidence>
<accession>E1YDD1</accession>
<dbReference type="SUPFAM" id="SSF102829">
    <property type="entry name" value="Cell division protein ZapA-like"/>
    <property type="match status" value="1"/>
</dbReference>
<organism evidence="1">
    <name type="scientific">uncultured Desulfobacterium sp</name>
    <dbReference type="NCBI Taxonomy" id="201089"/>
    <lineage>
        <taxon>Bacteria</taxon>
        <taxon>Pseudomonadati</taxon>
        <taxon>Thermodesulfobacteriota</taxon>
        <taxon>Desulfobacteria</taxon>
        <taxon>Desulfobacterales</taxon>
        <taxon>Desulfobacteriaceae</taxon>
        <taxon>Desulfobacterium</taxon>
        <taxon>environmental samples</taxon>
    </lineage>
</organism>
<reference evidence="1" key="1">
    <citation type="journal article" date="2011" name="Environ. Microbiol.">
        <title>Genomic insights into the metabolic potential of the polycyclic aromatic hydrocarbon degrading sulfate-reducing Deltaproteobacterium N47.</title>
        <authorList>
            <person name="Bergmann F."/>
            <person name="Selesi D."/>
            <person name="Weinmaier T."/>
            <person name="Tischler P."/>
            <person name="Rattei T."/>
            <person name="Meckenstock R.U."/>
        </authorList>
    </citation>
    <scope>NUCLEOTIDE SEQUENCE</scope>
</reference>